<dbReference type="EMBL" id="JAPUBN010000020">
    <property type="protein sequence ID" value="MCZ2723114.1"/>
    <property type="molecule type" value="Genomic_DNA"/>
</dbReference>
<name>A0ABT4JXK0_9GAMM</name>
<evidence type="ECO:0000313" key="2">
    <source>
        <dbReference type="EMBL" id="MCZ2723114.1"/>
    </source>
</evidence>
<gene>
    <name evidence="2" type="ORF">O1D97_16220</name>
</gene>
<keyword evidence="3" id="KW-1185">Reference proteome</keyword>
<sequence>MVDKKTSAKPVEESLDIKSKKSVFKRFKKLFLMLAFLLTIIISVAASVSTTLFLIKGSSTTQTKELESQEKIATLEARITQQDAILQQVAGNTAELKTYLRHSSANSLKNIMLNQEKNIQSFLVVLKASMRDLSVIVGRADDWQRDYDNQLNIAIQQSQKREQLLVLLKTGEPTK</sequence>
<protein>
    <submittedName>
        <fullName evidence="2">Uncharacterized protein</fullName>
    </submittedName>
</protein>
<dbReference type="RefSeq" id="WP_269127211.1">
    <property type="nucleotide sequence ID" value="NZ_JAPUBN010000020.1"/>
</dbReference>
<evidence type="ECO:0000313" key="3">
    <source>
        <dbReference type="Proteomes" id="UP001149719"/>
    </source>
</evidence>
<feature type="transmembrane region" description="Helical" evidence="1">
    <location>
        <begin position="30"/>
        <end position="55"/>
    </location>
</feature>
<keyword evidence="1" id="KW-0472">Membrane</keyword>
<keyword evidence="1" id="KW-0812">Transmembrane</keyword>
<proteinExistence type="predicted"/>
<organism evidence="2 3">
    <name type="scientific">Marinomonas phaeophyticola</name>
    <dbReference type="NCBI Taxonomy" id="3004091"/>
    <lineage>
        <taxon>Bacteria</taxon>
        <taxon>Pseudomonadati</taxon>
        <taxon>Pseudomonadota</taxon>
        <taxon>Gammaproteobacteria</taxon>
        <taxon>Oceanospirillales</taxon>
        <taxon>Oceanospirillaceae</taxon>
        <taxon>Marinomonas</taxon>
    </lineage>
</organism>
<comment type="caution">
    <text evidence="2">The sequence shown here is derived from an EMBL/GenBank/DDBJ whole genome shotgun (WGS) entry which is preliminary data.</text>
</comment>
<evidence type="ECO:0000256" key="1">
    <source>
        <dbReference type="SAM" id="Phobius"/>
    </source>
</evidence>
<accession>A0ABT4JXK0</accession>
<keyword evidence="1" id="KW-1133">Transmembrane helix</keyword>
<reference evidence="2" key="1">
    <citation type="submission" date="2022-12" db="EMBL/GenBank/DDBJ databases">
        <title>Marinomonas 15G1-11 sp. nov, isolated from marine algae.</title>
        <authorList>
            <person name="Butt M."/>
            <person name="Choi D.G."/>
            <person name="Kim J.M."/>
            <person name="Lee J.K."/>
            <person name="Baek J.H."/>
            <person name="Jeon C.O."/>
        </authorList>
    </citation>
    <scope>NUCLEOTIDE SEQUENCE</scope>
    <source>
        <strain evidence="2">15G1-11</strain>
    </source>
</reference>
<dbReference type="Proteomes" id="UP001149719">
    <property type="component" value="Unassembled WGS sequence"/>
</dbReference>